<name>A0A367YJQ3_9ASCO</name>
<evidence type="ECO:0000256" key="1">
    <source>
        <dbReference type="SAM" id="Phobius"/>
    </source>
</evidence>
<evidence type="ECO:0000313" key="2">
    <source>
        <dbReference type="EMBL" id="RCK65212.1"/>
    </source>
</evidence>
<reference evidence="2 3" key="1">
    <citation type="submission" date="2018-06" db="EMBL/GenBank/DDBJ databases">
        <title>Whole genome sequencing of Candida tropicalis (genome annotated by CSBL at Korea University).</title>
        <authorList>
            <person name="Ahn J."/>
        </authorList>
    </citation>
    <scope>NUCLEOTIDE SEQUENCE [LARGE SCALE GENOMIC DNA]</scope>
    <source>
        <strain evidence="2 3">ATCC 20962</strain>
    </source>
</reference>
<comment type="caution">
    <text evidence="2">The sequence shown here is derived from an EMBL/GenBank/DDBJ whole genome shotgun (WGS) entry which is preliminary data.</text>
</comment>
<evidence type="ECO:0000313" key="3">
    <source>
        <dbReference type="Proteomes" id="UP000253472"/>
    </source>
</evidence>
<proteinExistence type="predicted"/>
<organism evidence="2 3">
    <name type="scientific">Candida viswanathii</name>
    <dbReference type="NCBI Taxonomy" id="5486"/>
    <lineage>
        <taxon>Eukaryota</taxon>
        <taxon>Fungi</taxon>
        <taxon>Dikarya</taxon>
        <taxon>Ascomycota</taxon>
        <taxon>Saccharomycotina</taxon>
        <taxon>Pichiomycetes</taxon>
        <taxon>Debaryomycetaceae</taxon>
        <taxon>Candida/Lodderomyces clade</taxon>
        <taxon>Candida</taxon>
    </lineage>
</organism>
<keyword evidence="3" id="KW-1185">Reference proteome</keyword>
<dbReference type="AlphaFoldDB" id="A0A367YJQ3"/>
<dbReference type="EMBL" id="QLNQ01000021">
    <property type="protein sequence ID" value="RCK65212.1"/>
    <property type="molecule type" value="Genomic_DNA"/>
</dbReference>
<feature type="transmembrane region" description="Helical" evidence="1">
    <location>
        <begin position="21"/>
        <end position="41"/>
    </location>
</feature>
<sequence length="64" mass="7538">MTPTAVRLSQQFKIVPQYKYFLRRIPHFGIWAAGIAFFFGWPHVWVETSNMLVDAPKTNHQFLT</sequence>
<protein>
    <submittedName>
        <fullName evidence="2">Uncharacterized protein</fullName>
    </submittedName>
</protein>
<gene>
    <name evidence="2" type="ORF">Cantr_00717</name>
</gene>
<keyword evidence="1" id="KW-0812">Transmembrane</keyword>
<keyword evidence="1" id="KW-0472">Membrane</keyword>
<keyword evidence="1" id="KW-1133">Transmembrane helix</keyword>
<accession>A0A367YJQ3</accession>
<dbReference type="Proteomes" id="UP000253472">
    <property type="component" value="Unassembled WGS sequence"/>
</dbReference>